<reference evidence="4 5" key="2">
    <citation type="journal article" date="2016" name="Genome Announc.">
        <title>Draft Genome Sequence of the N2-Fixing Cyanobacterium Nostoc piscinale CENA21, Isolated from the Brazilian Amazon Floodplain.</title>
        <authorList>
            <person name="Leao T."/>
            <person name="Guimaraes P.I."/>
            <person name="de Melo A.G."/>
            <person name="Ramos R.T."/>
            <person name="Leao P.N."/>
            <person name="Silva A."/>
            <person name="Fiore M.F."/>
            <person name="Schneider M.P."/>
        </authorList>
    </citation>
    <scope>NUCLEOTIDE SEQUENCE [LARGE SCALE GENOMIC DNA]</scope>
    <source>
        <strain evidence="4 5">CENA21</strain>
    </source>
</reference>
<dbReference type="InterPro" id="IPR028098">
    <property type="entry name" value="Glyco_trans_4-like_N"/>
</dbReference>
<gene>
    <name evidence="4" type="ORF">ACX27_21310</name>
</gene>
<dbReference type="PANTHER" id="PTHR46401">
    <property type="entry name" value="GLYCOSYLTRANSFERASE WBBK-RELATED"/>
    <property type="match status" value="1"/>
</dbReference>
<dbReference type="Pfam" id="PF00534">
    <property type="entry name" value="Glycos_transf_1"/>
    <property type="match status" value="1"/>
</dbReference>
<dbReference type="EMBL" id="CP012036">
    <property type="protein sequence ID" value="ALF54791.1"/>
    <property type="molecule type" value="Genomic_DNA"/>
</dbReference>
<dbReference type="GO" id="GO:0009103">
    <property type="term" value="P:lipopolysaccharide biosynthetic process"/>
    <property type="evidence" value="ECO:0007669"/>
    <property type="project" value="TreeGrafter"/>
</dbReference>
<reference evidence="5" key="1">
    <citation type="submission" date="2015-07" db="EMBL/GenBank/DDBJ databases">
        <title>Genome Of Nitrogen-Fixing Cyanobacterium Nostoc piscinale CENA21 From Solimoes/Amazon River Floodplain Sediments And Comparative Genomics To Uncover Biosynthetic Natural Products Potential.</title>
        <authorList>
            <person name="Leao T.F."/>
            <person name="Leao P.N."/>
            <person name="Guimaraes P.I."/>
            <person name="de Melo A.G.C."/>
            <person name="Ramos R.T.J."/>
            <person name="Silva A."/>
            <person name="Fiore M.F."/>
            <person name="Schneider M.P.C."/>
        </authorList>
    </citation>
    <scope>NUCLEOTIDE SEQUENCE [LARGE SCALE GENOMIC DNA]</scope>
    <source>
        <strain evidence="5">CENA21</strain>
    </source>
</reference>
<dbReference type="KEGG" id="npz:ACX27_21310"/>
<dbReference type="SUPFAM" id="SSF53756">
    <property type="entry name" value="UDP-Glycosyltransferase/glycogen phosphorylase"/>
    <property type="match status" value="1"/>
</dbReference>
<evidence type="ECO:0000256" key="1">
    <source>
        <dbReference type="ARBA" id="ARBA00022679"/>
    </source>
</evidence>
<evidence type="ECO:0000313" key="4">
    <source>
        <dbReference type="EMBL" id="ALF54791.1"/>
    </source>
</evidence>
<keyword evidence="5" id="KW-1185">Reference proteome</keyword>
<name>A0A0M4T6I9_9NOSO</name>
<evidence type="ECO:0000313" key="5">
    <source>
        <dbReference type="Proteomes" id="UP000062645"/>
    </source>
</evidence>
<feature type="domain" description="Glycosyl transferase family 1" evidence="2">
    <location>
        <begin position="168"/>
        <end position="335"/>
    </location>
</feature>
<dbReference type="Pfam" id="PF13439">
    <property type="entry name" value="Glyco_transf_4"/>
    <property type="match status" value="1"/>
</dbReference>
<dbReference type="AlphaFoldDB" id="A0A0M4T6I9"/>
<dbReference type="RefSeq" id="WP_062295346.1">
    <property type="nucleotide sequence ID" value="NZ_CP012036.1"/>
</dbReference>
<dbReference type="Gene3D" id="3.40.50.2000">
    <property type="entry name" value="Glycogen Phosphorylase B"/>
    <property type="match status" value="2"/>
</dbReference>
<proteinExistence type="predicted"/>
<evidence type="ECO:0000259" key="2">
    <source>
        <dbReference type="Pfam" id="PF00534"/>
    </source>
</evidence>
<feature type="domain" description="Glycosyltransferase subfamily 4-like N-terminal" evidence="3">
    <location>
        <begin position="38"/>
        <end position="155"/>
    </location>
</feature>
<dbReference type="PANTHER" id="PTHR46401:SF2">
    <property type="entry name" value="GLYCOSYLTRANSFERASE WBBK-RELATED"/>
    <property type="match status" value="1"/>
</dbReference>
<keyword evidence="1 4" id="KW-0808">Transferase</keyword>
<dbReference type="STRING" id="224013.ACX27_21310"/>
<accession>A0A0M4T6I9</accession>
<dbReference type="CDD" id="cd03801">
    <property type="entry name" value="GT4_PimA-like"/>
    <property type="match status" value="1"/>
</dbReference>
<dbReference type="Proteomes" id="UP000062645">
    <property type="component" value="Chromosome"/>
</dbReference>
<protein>
    <submittedName>
        <fullName evidence="4">Glycosyltransferase</fullName>
    </submittedName>
</protein>
<dbReference type="OrthoDB" id="9790710at2"/>
<dbReference type="InterPro" id="IPR001296">
    <property type="entry name" value="Glyco_trans_1"/>
</dbReference>
<dbReference type="GO" id="GO:0016757">
    <property type="term" value="F:glycosyltransferase activity"/>
    <property type="evidence" value="ECO:0007669"/>
    <property type="project" value="InterPro"/>
</dbReference>
<dbReference type="PATRIC" id="fig|224013.5.peg.5113"/>
<organism evidence="4 5">
    <name type="scientific">Nostoc piscinale CENA21</name>
    <dbReference type="NCBI Taxonomy" id="224013"/>
    <lineage>
        <taxon>Bacteria</taxon>
        <taxon>Bacillati</taxon>
        <taxon>Cyanobacteriota</taxon>
        <taxon>Cyanophyceae</taxon>
        <taxon>Nostocales</taxon>
        <taxon>Nostocaceae</taxon>
        <taxon>Nostoc</taxon>
    </lineage>
</organism>
<evidence type="ECO:0000259" key="3">
    <source>
        <dbReference type="Pfam" id="PF13439"/>
    </source>
</evidence>
<sequence>MKSIFLPRTNDDNPYQKELINHLNKLDIQADFPHPSSSTTFFLPALLFPQKADIVHLHWLHPFFAGSNVLEKILKLSFFILELIILKLLRIKIIWTVHNLKNHENQNLLLDNLCSYLVAKFADAIIAHCESAKEEVIKSLSLKDNQAKVFVVPHGNYINCYDNNIEKTLARKSLNLDDSALVFLFLGMIRPYKGVLELIDTFKQLHNDASQLVIAGKVYQNSPEMTDMLLQKIDDDPKIKFIPGFIPSEKLQIYLNACDVVVFPYRDILTSGAVMLAMSFGRACIAPRKGCIAEVLDNSGAFLYDIDDEYGLIQAMQLALEKQNKLSNMGQYNRKIAEKYDWLNIAKITGNVYQSCL</sequence>